<dbReference type="Gene3D" id="3.40.50.1390">
    <property type="entry name" value="Resolvase, N-terminal catalytic domain"/>
    <property type="match status" value="1"/>
</dbReference>
<dbReference type="PANTHER" id="PTHR30461:SF23">
    <property type="entry name" value="DNA RECOMBINASE-RELATED"/>
    <property type="match status" value="1"/>
</dbReference>
<dbReference type="AlphaFoldDB" id="A0A5C1AST3"/>
<evidence type="ECO:0000259" key="2">
    <source>
        <dbReference type="PROSITE" id="PS51737"/>
    </source>
</evidence>
<sequence length="528" mass="58500">MTKRAKAAPDTLPVVRCAIYTRKSSEEGLDQEFNSLDAQREAGEAYVRSQAGEGWTCLADRYDDGGFTGGNTDRPGLRRLLHDIQAGRVDCVVVYKVDRLSRSLLDFAEMMRTFETYRVGFVSVTQQFNTASSMGRLVLNVLLSFAQFEREIVSERTRDKIAATRRKGKWAGGWPVLGYDVDPQGFKLKVNDAEADRVRAIYALYLDRGSLLPVVEELAARGWRNKRWELRKGGWRGGGPFTRTSLYHLLTNPVYVGKVRYKDEVHAGEHAAIVDPAIWQRVQAHLAGNGRGGGYARTGGPRAILRGVLRCTACDAAMSPTSTTKGAKSYRYYTCASAAKKGWKTCPAKSVPAHQIEQVLLRQVRAIGTDARLRAEVLAQARRQDEARTAELATEQKALENDLKGWHGELRHLSGLLKPGDGNEPVIRRLAELQERIAAVEGRGRAVRDQLAAVGRNLIADDEAATALSVFDPVWEALNPREQARVVNLLVETVGYDGGRGKVTIRFRPAGVRTLARELADKREGMRA</sequence>
<protein>
    <submittedName>
        <fullName evidence="3">Recombinase family protein</fullName>
    </submittedName>
</protein>
<reference evidence="4" key="1">
    <citation type="submission" date="2019-08" db="EMBL/GenBank/DDBJ databases">
        <title>Limnoglobus roseus gen. nov., sp. nov., a novel freshwater planctomycete with a giant genome from the family Gemmataceae.</title>
        <authorList>
            <person name="Kulichevskaya I.S."/>
            <person name="Naumoff D.G."/>
            <person name="Miroshnikov K."/>
            <person name="Ivanova A."/>
            <person name="Philippov D.A."/>
            <person name="Hakobyan A."/>
            <person name="Rijpstra I.C."/>
            <person name="Sinninghe Damste J.S."/>
            <person name="Liesack W."/>
            <person name="Dedysh S.N."/>
        </authorList>
    </citation>
    <scope>NUCLEOTIDE SEQUENCE [LARGE SCALE GENOMIC DNA]</scope>
    <source>
        <strain evidence="4">PX52</strain>
    </source>
</reference>
<gene>
    <name evidence="3" type="ORF">PX52LOC_07738</name>
</gene>
<dbReference type="InterPro" id="IPR025827">
    <property type="entry name" value="Zn_ribbon_recom_dom"/>
</dbReference>
<organism evidence="3 4">
    <name type="scientific">Limnoglobus roseus</name>
    <dbReference type="NCBI Taxonomy" id="2598579"/>
    <lineage>
        <taxon>Bacteria</taxon>
        <taxon>Pseudomonadati</taxon>
        <taxon>Planctomycetota</taxon>
        <taxon>Planctomycetia</taxon>
        <taxon>Gemmatales</taxon>
        <taxon>Gemmataceae</taxon>
        <taxon>Limnoglobus</taxon>
    </lineage>
</organism>
<evidence type="ECO:0000313" key="4">
    <source>
        <dbReference type="Proteomes" id="UP000324974"/>
    </source>
</evidence>
<dbReference type="Pfam" id="PF07508">
    <property type="entry name" value="Recombinase"/>
    <property type="match status" value="1"/>
</dbReference>
<dbReference type="RefSeq" id="WP_149114902.1">
    <property type="nucleotide sequence ID" value="NZ_CP042425.1"/>
</dbReference>
<dbReference type="Pfam" id="PF13408">
    <property type="entry name" value="Zn_ribbon_recom"/>
    <property type="match status" value="1"/>
</dbReference>
<evidence type="ECO:0000259" key="1">
    <source>
        <dbReference type="PROSITE" id="PS51736"/>
    </source>
</evidence>
<dbReference type="PROSITE" id="PS51736">
    <property type="entry name" value="RECOMBINASES_3"/>
    <property type="match status" value="1"/>
</dbReference>
<dbReference type="GO" id="GO:0000150">
    <property type="term" value="F:DNA strand exchange activity"/>
    <property type="evidence" value="ECO:0007669"/>
    <property type="project" value="InterPro"/>
</dbReference>
<dbReference type="Proteomes" id="UP000324974">
    <property type="component" value="Chromosome"/>
</dbReference>
<dbReference type="Gene3D" id="3.90.1750.20">
    <property type="entry name" value="Putative Large Serine Recombinase, Chain B, Domain 2"/>
    <property type="match status" value="1"/>
</dbReference>
<feature type="domain" description="Recombinase" evidence="2">
    <location>
        <begin position="176"/>
        <end position="292"/>
    </location>
</feature>
<dbReference type="GO" id="GO:0003677">
    <property type="term" value="F:DNA binding"/>
    <property type="evidence" value="ECO:0007669"/>
    <property type="project" value="InterPro"/>
</dbReference>
<feature type="domain" description="Resolvase/invertase-type recombinase catalytic" evidence="1">
    <location>
        <begin position="16"/>
        <end position="168"/>
    </location>
</feature>
<keyword evidence="4" id="KW-1185">Reference proteome</keyword>
<dbReference type="InterPro" id="IPR050639">
    <property type="entry name" value="SSR_resolvase"/>
</dbReference>
<dbReference type="Pfam" id="PF00239">
    <property type="entry name" value="Resolvase"/>
    <property type="match status" value="1"/>
</dbReference>
<dbReference type="SMART" id="SM00857">
    <property type="entry name" value="Resolvase"/>
    <property type="match status" value="1"/>
</dbReference>
<dbReference type="EMBL" id="CP042425">
    <property type="protein sequence ID" value="QEL20632.1"/>
    <property type="molecule type" value="Genomic_DNA"/>
</dbReference>
<dbReference type="InterPro" id="IPR011109">
    <property type="entry name" value="DNA_bind_recombinase_dom"/>
</dbReference>
<name>A0A5C1AST3_9BACT</name>
<dbReference type="InterPro" id="IPR036162">
    <property type="entry name" value="Resolvase-like_N_sf"/>
</dbReference>
<dbReference type="PROSITE" id="PS51737">
    <property type="entry name" value="RECOMBINASE_DNA_BIND"/>
    <property type="match status" value="1"/>
</dbReference>
<dbReference type="CDD" id="cd03768">
    <property type="entry name" value="SR_ResInv"/>
    <property type="match status" value="1"/>
</dbReference>
<dbReference type="PANTHER" id="PTHR30461">
    <property type="entry name" value="DNA-INVERTASE FROM LAMBDOID PROPHAGE"/>
    <property type="match status" value="1"/>
</dbReference>
<dbReference type="OrthoDB" id="266184at2"/>
<accession>A0A5C1AST3</accession>
<dbReference type="KEGG" id="lrs:PX52LOC_07738"/>
<proteinExistence type="predicted"/>
<dbReference type="SUPFAM" id="SSF53041">
    <property type="entry name" value="Resolvase-like"/>
    <property type="match status" value="1"/>
</dbReference>
<dbReference type="InterPro" id="IPR038109">
    <property type="entry name" value="DNA_bind_recomb_sf"/>
</dbReference>
<dbReference type="InterPro" id="IPR006119">
    <property type="entry name" value="Resolv_N"/>
</dbReference>
<evidence type="ECO:0000313" key="3">
    <source>
        <dbReference type="EMBL" id="QEL20632.1"/>
    </source>
</evidence>